<protein>
    <submittedName>
        <fullName evidence="2">Uncharacterized protein MANES_16G116200</fullName>
    </submittedName>
</protein>
<evidence type="ECO:0000256" key="1">
    <source>
        <dbReference type="SAM" id="MobiDB-lite"/>
    </source>
</evidence>
<feature type="compositionally biased region" description="Low complexity" evidence="1">
    <location>
        <begin position="37"/>
        <end position="54"/>
    </location>
</feature>
<name>A0A2P2NMV5_RHIMU</name>
<sequence>MMSFLYKVVEDPDLLPRMILQREARNRQPVSDKKPRLMVSSSTSSSSLGVSSSLKSEEEEEGSVGAISSLSPDVDNFCQSSPSPESTHTGQLGDPTYGWAAGLSPVTSVSVVAGIGNGTMAVSPPANAMSGYGAYGGGKAGQLSYFGEMAAGLEASPPSLPYPFSLLGSGF</sequence>
<feature type="compositionally biased region" description="Basic and acidic residues" evidence="1">
    <location>
        <begin position="20"/>
        <end position="35"/>
    </location>
</feature>
<accession>A0A2P2NMV5</accession>
<dbReference type="EMBL" id="GGEC01063345">
    <property type="protein sequence ID" value="MBX43829.1"/>
    <property type="molecule type" value="Transcribed_RNA"/>
</dbReference>
<feature type="compositionally biased region" description="Polar residues" evidence="1">
    <location>
        <begin position="77"/>
        <end position="90"/>
    </location>
</feature>
<proteinExistence type="predicted"/>
<dbReference type="AlphaFoldDB" id="A0A2P2NMV5"/>
<reference evidence="2" key="1">
    <citation type="submission" date="2018-02" db="EMBL/GenBank/DDBJ databases">
        <title>Rhizophora mucronata_Transcriptome.</title>
        <authorList>
            <person name="Meera S.P."/>
            <person name="Sreeshan A."/>
            <person name="Augustine A."/>
        </authorList>
    </citation>
    <scope>NUCLEOTIDE SEQUENCE</scope>
    <source>
        <tissue evidence="2">Leaf</tissue>
    </source>
</reference>
<evidence type="ECO:0000313" key="2">
    <source>
        <dbReference type="EMBL" id="MBX43829.1"/>
    </source>
</evidence>
<feature type="region of interest" description="Disordered" evidence="1">
    <location>
        <begin position="20"/>
        <end position="97"/>
    </location>
</feature>
<organism evidence="2">
    <name type="scientific">Rhizophora mucronata</name>
    <name type="common">Asiatic mangrove</name>
    <dbReference type="NCBI Taxonomy" id="61149"/>
    <lineage>
        <taxon>Eukaryota</taxon>
        <taxon>Viridiplantae</taxon>
        <taxon>Streptophyta</taxon>
        <taxon>Embryophyta</taxon>
        <taxon>Tracheophyta</taxon>
        <taxon>Spermatophyta</taxon>
        <taxon>Magnoliopsida</taxon>
        <taxon>eudicotyledons</taxon>
        <taxon>Gunneridae</taxon>
        <taxon>Pentapetalae</taxon>
        <taxon>rosids</taxon>
        <taxon>fabids</taxon>
        <taxon>Malpighiales</taxon>
        <taxon>Rhizophoraceae</taxon>
        <taxon>Rhizophora</taxon>
    </lineage>
</organism>